<comment type="similarity">
    <text evidence="1 2">Belongs to the fructosamine kinase family.</text>
</comment>
<dbReference type="SUPFAM" id="SSF56112">
    <property type="entry name" value="Protein kinase-like (PK-like)"/>
    <property type="match status" value="1"/>
</dbReference>
<dbReference type="RefSeq" id="WP_147184440.1">
    <property type="nucleotide sequence ID" value="NZ_CP042382.1"/>
</dbReference>
<evidence type="ECO:0000256" key="1">
    <source>
        <dbReference type="ARBA" id="ARBA00009460"/>
    </source>
</evidence>
<dbReference type="InterPro" id="IPR016477">
    <property type="entry name" value="Fructo-/Ketosamine-3-kinase"/>
</dbReference>
<name>A0A5B8SX67_9GAMM</name>
<accession>A0A5B8SX67</accession>
<sequence length="277" mass="30946">MEATLSARLEEVGLMPLGKLESLKGGNMAAVYRLDTDQGAVIIKHDDQARLSAEAEGLEALREACDCLIVPRVLSSGNGWLIMEALDSVGASDTGWRTLGKGLRELHRPRQTAHGWPRDNYCGATPQRNAPLSDGRCFQQERRLQALADACLERGLMKSDLHKRISTVAEGLKQWLPDITPSLIHGDLWSGNLLFTSRGPALIDPAVYHHYPEVDLAMLTLFGSPPQIFFDAYWEGAWPKDWSRREVLFQLYPLLNHLLLFGESYRSAVENRVDSLL</sequence>
<dbReference type="OrthoDB" id="5291879at2"/>
<reference evidence="3 4" key="1">
    <citation type="submission" date="2019-06" db="EMBL/GenBank/DDBJ databases">
        <title>Genome analyses of bacteria isolated from kimchi.</title>
        <authorList>
            <person name="Lee S."/>
            <person name="Ahn S."/>
            <person name="Roh S."/>
        </authorList>
    </citation>
    <scope>NUCLEOTIDE SEQUENCE [LARGE SCALE GENOMIC DNA]</scope>
    <source>
        <strain evidence="3 4">CBA4606</strain>
    </source>
</reference>
<evidence type="ECO:0000313" key="4">
    <source>
        <dbReference type="Proteomes" id="UP000321272"/>
    </source>
</evidence>
<dbReference type="Gene3D" id="3.30.200.20">
    <property type="entry name" value="Phosphorylase Kinase, domain 1"/>
    <property type="match status" value="1"/>
</dbReference>
<keyword evidence="4" id="KW-1185">Reference proteome</keyword>
<keyword evidence="2 3" id="KW-0418">Kinase</keyword>
<dbReference type="EMBL" id="CP042382">
    <property type="protein sequence ID" value="QEA39388.1"/>
    <property type="molecule type" value="Genomic_DNA"/>
</dbReference>
<dbReference type="InterPro" id="IPR011009">
    <property type="entry name" value="Kinase-like_dom_sf"/>
</dbReference>
<dbReference type="KEGG" id="paur:FGL86_10070"/>
<dbReference type="Gene3D" id="3.90.1200.10">
    <property type="match status" value="1"/>
</dbReference>
<dbReference type="Pfam" id="PF03881">
    <property type="entry name" value="Fructosamin_kin"/>
    <property type="match status" value="1"/>
</dbReference>
<dbReference type="PANTHER" id="PTHR12149">
    <property type="entry name" value="FRUCTOSAMINE 3 KINASE-RELATED PROTEIN"/>
    <property type="match status" value="1"/>
</dbReference>
<evidence type="ECO:0000313" key="3">
    <source>
        <dbReference type="EMBL" id="QEA39388.1"/>
    </source>
</evidence>
<proteinExistence type="inferred from homology"/>
<protein>
    <submittedName>
        <fullName evidence="3">Fructosamine kinase family protein</fullName>
    </submittedName>
</protein>
<dbReference type="AlphaFoldDB" id="A0A5B8SX67"/>
<gene>
    <name evidence="3" type="ORF">FGL86_10070</name>
</gene>
<evidence type="ECO:0000256" key="2">
    <source>
        <dbReference type="PIRNR" id="PIRNR006221"/>
    </source>
</evidence>
<dbReference type="PANTHER" id="PTHR12149:SF8">
    <property type="entry name" value="PROTEIN-RIBULOSAMINE 3-KINASE"/>
    <property type="match status" value="1"/>
</dbReference>
<organism evidence="3 4">
    <name type="scientific">Pistricoccus aurantiacus</name>
    <dbReference type="NCBI Taxonomy" id="1883414"/>
    <lineage>
        <taxon>Bacteria</taxon>
        <taxon>Pseudomonadati</taxon>
        <taxon>Pseudomonadota</taxon>
        <taxon>Gammaproteobacteria</taxon>
        <taxon>Oceanospirillales</taxon>
        <taxon>Halomonadaceae</taxon>
        <taxon>Pistricoccus</taxon>
    </lineage>
</organism>
<keyword evidence="2" id="KW-0808">Transferase</keyword>
<dbReference type="Proteomes" id="UP000321272">
    <property type="component" value="Chromosome"/>
</dbReference>
<dbReference type="GO" id="GO:0016301">
    <property type="term" value="F:kinase activity"/>
    <property type="evidence" value="ECO:0007669"/>
    <property type="project" value="UniProtKB-UniRule"/>
</dbReference>
<dbReference type="PIRSF" id="PIRSF006221">
    <property type="entry name" value="Ketosamine-3-kinase"/>
    <property type="match status" value="1"/>
</dbReference>